<dbReference type="RefSeq" id="WP_346051977.1">
    <property type="nucleotide sequence ID" value="NZ_JAYGII010000019.1"/>
</dbReference>
<protein>
    <submittedName>
        <fullName evidence="2">Tail fiber protein</fullName>
    </submittedName>
</protein>
<dbReference type="Gene3D" id="3.90.1340.10">
    <property type="entry name" value="Phage tail collar domain"/>
    <property type="match status" value="1"/>
</dbReference>
<evidence type="ECO:0000313" key="3">
    <source>
        <dbReference type="Proteomes" id="UP001302316"/>
    </source>
</evidence>
<evidence type="ECO:0000259" key="1">
    <source>
        <dbReference type="Pfam" id="PF07484"/>
    </source>
</evidence>
<evidence type="ECO:0000313" key="2">
    <source>
        <dbReference type="EMBL" id="MEA5446016.1"/>
    </source>
</evidence>
<comment type="caution">
    <text evidence="2">The sequence shown here is derived from an EMBL/GenBank/DDBJ whole genome shotgun (WGS) entry which is preliminary data.</text>
</comment>
<dbReference type="InterPro" id="IPR037053">
    <property type="entry name" value="Phage_tail_collar_dom_sf"/>
</dbReference>
<dbReference type="Proteomes" id="UP001302316">
    <property type="component" value="Unassembled WGS sequence"/>
</dbReference>
<dbReference type="EMBL" id="JAYGII010000019">
    <property type="protein sequence ID" value="MEA5446016.1"/>
    <property type="molecule type" value="Genomic_DNA"/>
</dbReference>
<dbReference type="AlphaFoldDB" id="A0AAP6JG45"/>
<dbReference type="SUPFAM" id="SSF88874">
    <property type="entry name" value="Receptor-binding domain of short tail fibre protein gp12"/>
    <property type="match status" value="1"/>
</dbReference>
<accession>A0AAP6JG45</accession>
<name>A0AAP6JG45_9GAMM</name>
<organism evidence="2 3">
    <name type="scientific">Natronospira elongata</name>
    <dbReference type="NCBI Taxonomy" id="3110268"/>
    <lineage>
        <taxon>Bacteria</taxon>
        <taxon>Pseudomonadati</taxon>
        <taxon>Pseudomonadota</taxon>
        <taxon>Gammaproteobacteria</taxon>
        <taxon>Natronospirales</taxon>
        <taxon>Natronospiraceae</taxon>
        <taxon>Natronospira</taxon>
    </lineage>
</organism>
<gene>
    <name evidence="2" type="ORF">VCB98_09315</name>
</gene>
<reference evidence="2 3" key="1">
    <citation type="submission" date="2023-12" db="EMBL/GenBank/DDBJ databases">
        <title>Whole-genome sequencing of halo(alkali)philic microorganisms from hypersaline lakes.</title>
        <authorList>
            <person name="Sorokin D.Y."/>
            <person name="Merkel A.Y."/>
            <person name="Messina E."/>
            <person name="Yakimov M."/>
        </authorList>
    </citation>
    <scope>NUCLEOTIDE SEQUENCE [LARGE SCALE GENOMIC DNA]</scope>
    <source>
        <strain evidence="2 3">AB-CW1</strain>
    </source>
</reference>
<feature type="domain" description="Phage tail collar" evidence="1">
    <location>
        <begin position="7"/>
        <end position="63"/>
    </location>
</feature>
<proteinExistence type="predicted"/>
<dbReference type="InterPro" id="IPR011083">
    <property type="entry name" value="Phage_tail_collar_dom"/>
</dbReference>
<dbReference type="Pfam" id="PF07484">
    <property type="entry name" value="Collar"/>
    <property type="match status" value="1"/>
</dbReference>
<keyword evidence="3" id="KW-1185">Reference proteome</keyword>
<sequence length="167" mass="17737">MPEPYLGEIRLMGFPRPPKGWAFCDGSSLPVNQNQALFALLGTRYGGDGHSNFRVPDLRGRVPVNLSKNNEIGERGGVAAHTLSTVEMPAHSHTIQATSNAGGSNDPEGKLFAAIDDQSIYTGGSADLPMGDGMVTEVGQGEPHSNMQPYLALNFCIALVGIYPSRP</sequence>